<evidence type="ECO:0000256" key="3">
    <source>
        <dbReference type="ARBA" id="ARBA00022448"/>
    </source>
</evidence>
<name>A0A5C6D9L1_9BACT</name>
<evidence type="ECO:0000313" key="11">
    <source>
        <dbReference type="Proteomes" id="UP000319143"/>
    </source>
</evidence>
<feature type="transmembrane region" description="Helical" evidence="7">
    <location>
        <begin position="141"/>
        <end position="164"/>
    </location>
</feature>
<comment type="subcellular location">
    <subcellularLocation>
        <location evidence="1">Membrane</location>
        <topology evidence="1">Multi-pass membrane protein</topology>
    </subcellularLocation>
</comment>
<proteinExistence type="inferred from homology"/>
<keyword evidence="6 7" id="KW-0472">Membrane</keyword>
<evidence type="ECO:0000256" key="4">
    <source>
        <dbReference type="ARBA" id="ARBA00022692"/>
    </source>
</evidence>
<evidence type="ECO:0000256" key="2">
    <source>
        <dbReference type="ARBA" id="ARBA00010593"/>
    </source>
</evidence>
<dbReference type="Gene3D" id="1.20.1740.10">
    <property type="entry name" value="Amino acid/polyamine transporter I"/>
    <property type="match status" value="1"/>
</dbReference>
<evidence type="ECO:0000256" key="1">
    <source>
        <dbReference type="ARBA" id="ARBA00004141"/>
    </source>
</evidence>
<feature type="transmembrane region" description="Helical" evidence="7">
    <location>
        <begin position="184"/>
        <end position="205"/>
    </location>
</feature>
<comment type="similarity">
    <text evidence="2">Belongs to the SLC12A transporter family.</text>
</comment>
<dbReference type="Pfam" id="PF00324">
    <property type="entry name" value="AA_permease"/>
    <property type="match status" value="1"/>
</dbReference>
<comment type="caution">
    <text evidence="10">The sequence shown here is derived from an EMBL/GenBank/DDBJ whole genome shotgun (WGS) entry which is preliminary data.</text>
</comment>
<dbReference type="InterPro" id="IPR004842">
    <property type="entry name" value="SLC12A_fam"/>
</dbReference>
<keyword evidence="3" id="KW-0813">Transport</keyword>
<feature type="transmembrane region" description="Helical" evidence="7">
    <location>
        <begin position="78"/>
        <end position="100"/>
    </location>
</feature>
<evidence type="ECO:0000256" key="7">
    <source>
        <dbReference type="SAM" id="Phobius"/>
    </source>
</evidence>
<evidence type="ECO:0000256" key="5">
    <source>
        <dbReference type="ARBA" id="ARBA00022989"/>
    </source>
</evidence>
<evidence type="ECO:0000256" key="6">
    <source>
        <dbReference type="ARBA" id="ARBA00023136"/>
    </source>
</evidence>
<dbReference type="GO" id="GO:0016020">
    <property type="term" value="C:membrane"/>
    <property type="evidence" value="ECO:0007669"/>
    <property type="project" value="UniProtKB-SubCell"/>
</dbReference>
<dbReference type="FunFam" id="1.20.1740.10:FF:000013">
    <property type="entry name" value="Solute carrier family 12 member"/>
    <property type="match status" value="1"/>
</dbReference>
<evidence type="ECO:0000313" key="10">
    <source>
        <dbReference type="EMBL" id="TWU32484.1"/>
    </source>
</evidence>
<keyword evidence="5 7" id="KW-1133">Transmembrane helix</keyword>
<feature type="transmembrane region" description="Helical" evidence="7">
    <location>
        <begin position="5"/>
        <end position="22"/>
    </location>
</feature>
<protein>
    <submittedName>
        <fullName evidence="10">Amino acid permease</fullName>
    </submittedName>
</protein>
<keyword evidence="11" id="KW-1185">Reference proteome</keyword>
<dbReference type="AlphaFoldDB" id="A0A5C6D9L1"/>
<evidence type="ECO:0000259" key="9">
    <source>
        <dbReference type="Pfam" id="PF03522"/>
    </source>
</evidence>
<feature type="transmembrane region" description="Helical" evidence="7">
    <location>
        <begin position="255"/>
        <end position="275"/>
    </location>
</feature>
<feature type="transmembrane region" description="Helical" evidence="7">
    <location>
        <begin position="112"/>
        <end position="134"/>
    </location>
</feature>
<organism evidence="10 11">
    <name type="scientific">Novipirellula artificiosorum</name>
    <dbReference type="NCBI Taxonomy" id="2528016"/>
    <lineage>
        <taxon>Bacteria</taxon>
        <taxon>Pseudomonadati</taxon>
        <taxon>Planctomycetota</taxon>
        <taxon>Planctomycetia</taxon>
        <taxon>Pirellulales</taxon>
        <taxon>Pirellulaceae</taxon>
        <taxon>Novipirellula</taxon>
    </lineage>
</organism>
<gene>
    <name evidence="10" type="ORF">Poly41_54620</name>
</gene>
<dbReference type="EMBL" id="SJPV01000012">
    <property type="protein sequence ID" value="TWU32484.1"/>
    <property type="molecule type" value="Genomic_DNA"/>
</dbReference>
<dbReference type="Proteomes" id="UP000319143">
    <property type="component" value="Unassembled WGS sequence"/>
</dbReference>
<feature type="transmembrane region" description="Helical" evidence="7">
    <location>
        <begin position="369"/>
        <end position="386"/>
    </location>
</feature>
<dbReference type="Pfam" id="PF03522">
    <property type="entry name" value="SLC12"/>
    <property type="match status" value="1"/>
</dbReference>
<dbReference type="PANTHER" id="PTHR11827">
    <property type="entry name" value="SOLUTE CARRIER FAMILY 12, CATION COTRANSPORTERS"/>
    <property type="match status" value="1"/>
</dbReference>
<accession>A0A5C6D9L1</accession>
<dbReference type="OrthoDB" id="3181223at2"/>
<sequence>MFGGVFTPCTLTILGVIMFLRFGQVVGQSGILNAILIVLAAKTITTLTTLSLSAIATNTRVKGGGAYYLISRSLGVEFGGAIGVLFFLAQAISVALYIIGFTEAFAETFPSLATHFVAIASLVNLLTFVCVYIGAGWTIRVQYLILAILAMALASFYAGAIADFNPDYFAANLSSHFVDGENSFTMFALFFPAVTGIMAGANMSGDLANPSKSIPKGTLLAIAVTAIIYLSQAFLLGCARPSEELIRNNMVIRDIAVWPIAITAGVFAATLSSALGSMMGAPRILQAFARDEIFKSIRFFGTGSGLTNEPRRATVLTFAIAQVCIVLGDLNAIAPIITMFFMITYGLLNLATFYEAVTKNPSYRPTFRYSHWITSLLGTVGCLGVMFLINWVWATVSIGFIALLHWYIRTREIESRWGDLQSGVVFERARKALLRLEEQSYHSKNWRPVIMALSGTGWTRPHIPIYGHWLTSGQGILTLAQVVSGDIEDHAERRERYEKTLRNFIAKEELQAFPVVTCNEFLSDGIEALIQCHGIGGLRPNSVLMGWPRDDSRADAFGANIRLIARMNRSVLAMRFLAHRQEDAEADDANDLDAHWEIPPGTIDVWWRGMENGALMLLLAHLLHQNQGWRDNAIRLIRVVENEEAQQEVLKHLLELRTASRISVVPKVIVSQQTASEIIRETSAKAAIVLLGFQTPEEGEELELYQRMEQLAGDLPRVLFVDSAGGMALES</sequence>
<dbReference type="InterPro" id="IPR018491">
    <property type="entry name" value="SLC12_C"/>
</dbReference>
<feature type="transmembrane region" description="Helical" evidence="7">
    <location>
        <begin position="392"/>
        <end position="408"/>
    </location>
</feature>
<feature type="transmembrane region" description="Helical" evidence="7">
    <location>
        <begin position="217"/>
        <end position="235"/>
    </location>
</feature>
<dbReference type="PANTHER" id="PTHR11827:SF72">
    <property type="entry name" value="GH08340P"/>
    <property type="match status" value="1"/>
</dbReference>
<evidence type="ECO:0000259" key="8">
    <source>
        <dbReference type="Pfam" id="PF00324"/>
    </source>
</evidence>
<feature type="domain" description="SLC12A transporter C-terminal" evidence="9">
    <location>
        <begin position="466"/>
        <end position="550"/>
    </location>
</feature>
<reference evidence="10 11" key="1">
    <citation type="submission" date="2019-02" db="EMBL/GenBank/DDBJ databases">
        <title>Deep-cultivation of Planctomycetes and their phenomic and genomic characterization uncovers novel biology.</title>
        <authorList>
            <person name="Wiegand S."/>
            <person name="Jogler M."/>
            <person name="Boedeker C."/>
            <person name="Pinto D."/>
            <person name="Vollmers J."/>
            <person name="Rivas-Marin E."/>
            <person name="Kohn T."/>
            <person name="Peeters S.H."/>
            <person name="Heuer A."/>
            <person name="Rast P."/>
            <person name="Oberbeckmann S."/>
            <person name="Bunk B."/>
            <person name="Jeske O."/>
            <person name="Meyerdierks A."/>
            <person name="Storesund J.E."/>
            <person name="Kallscheuer N."/>
            <person name="Luecker S."/>
            <person name="Lage O.M."/>
            <person name="Pohl T."/>
            <person name="Merkel B.J."/>
            <person name="Hornburger P."/>
            <person name="Mueller R.-W."/>
            <person name="Bruemmer F."/>
            <person name="Labrenz M."/>
            <person name="Spormann A.M."/>
            <person name="Op Den Camp H."/>
            <person name="Overmann J."/>
            <person name="Amann R."/>
            <person name="Jetten M.S.M."/>
            <person name="Mascher T."/>
            <person name="Medema M.H."/>
            <person name="Devos D.P."/>
            <person name="Kaster A.-K."/>
            <person name="Ovreas L."/>
            <person name="Rohde M."/>
            <person name="Galperin M.Y."/>
            <person name="Jogler C."/>
        </authorList>
    </citation>
    <scope>NUCLEOTIDE SEQUENCE [LARGE SCALE GENOMIC DNA]</scope>
    <source>
        <strain evidence="10 11">Poly41</strain>
    </source>
</reference>
<feature type="transmembrane region" description="Helical" evidence="7">
    <location>
        <begin position="34"/>
        <end position="57"/>
    </location>
</feature>
<keyword evidence="4 7" id="KW-0812">Transmembrane</keyword>
<dbReference type="GO" id="GO:0015377">
    <property type="term" value="F:chloride:monoatomic cation symporter activity"/>
    <property type="evidence" value="ECO:0007669"/>
    <property type="project" value="InterPro"/>
</dbReference>
<feature type="domain" description="Amino acid permease/ SLC12A" evidence="8">
    <location>
        <begin position="5"/>
        <end position="449"/>
    </location>
</feature>
<dbReference type="InterPro" id="IPR004841">
    <property type="entry name" value="AA-permease/SLC12A_dom"/>
</dbReference>
<feature type="transmembrane region" description="Helical" evidence="7">
    <location>
        <begin position="336"/>
        <end position="357"/>
    </location>
</feature>